<accession>A0A317Q8E6</accession>
<evidence type="ECO:0000313" key="1">
    <source>
        <dbReference type="EMBL" id="PWW12204.1"/>
    </source>
</evidence>
<sequence length="119" mass="13628">MWTIRTTDRFDAWFDALDDTDKENVIASLLLLQSEGPFLSRPYADTLYGSVHSNLKELRIQSKGKPIRVCFAFDLSRTAIILCAAHKNRNTRLFYQTMIATADQEFTRHLIAMGQKDNG</sequence>
<dbReference type="OrthoDB" id="330810at2"/>
<organism evidence="1 2">
    <name type="scientific">Pseudidiomarina maritima</name>
    <dbReference type="NCBI Taxonomy" id="519453"/>
    <lineage>
        <taxon>Bacteria</taxon>
        <taxon>Pseudomonadati</taxon>
        <taxon>Pseudomonadota</taxon>
        <taxon>Gammaproteobacteria</taxon>
        <taxon>Alteromonadales</taxon>
        <taxon>Idiomarinaceae</taxon>
        <taxon>Pseudidiomarina</taxon>
    </lineage>
</organism>
<dbReference type="Pfam" id="PF05973">
    <property type="entry name" value="Gp49"/>
    <property type="match status" value="1"/>
</dbReference>
<dbReference type="RefSeq" id="WP_110076065.1">
    <property type="nucleotide sequence ID" value="NZ_QGTT01000008.1"/>
</dbReference>
<dbReference type="AlphaFoldDB" id="A0A317Q8E6"/>
<protein>
    <submittedName>
        <fullName evidence="1">Uncharacterized protein</fullName>
    </submittedName>
</protein>
<dbReference type="Proteomes" id="UP000246964">
    <property type="component" value="Unassembled WGS sequence"/>
</dbReference>
<reference evidence="1 2" key="1">
    <citation type="submission" date="2018-05" db="EMBL/GenBank/DDBJ databases">
        <title>Freshwater and sediment microbial communities from various areas in North America, analyzing microbe dynamics in response to fracking.</title>
        <authorList>
            <person name="Lamendella R."/>
        </authorList>
    </citation>
    <scope>NUCLEOTIDE SEQUENCE [LARGE SCALE GENOMIC DNA]</scope>
    <source>
        <strain evidence="1 2">125B1</strain>
    </source>
</reference>
<name>A0A317Q8E6_9GAMM</name>
<keyword evidence="2" id="KW-1185">Reference proteome</keyword>
<gene>
    <name evidence="1" type="ORF">DET45_10836</name>
</gene>
<dbReference type="EMBL" id="QGTT01000008">
    <property type="protein sequence ID" value="PWW12204.1"/>
    <property type="molecule type" value="Genomic_DNA"/>
</dbReference>
<proteinExistence type="predicted"/>
<comment type="caution">
    <text evidence="1">The sequence shown here is derived from an EMBL/GenBank/DDBJ whole genome shotgun (WGS) entry which is preliminary data.</text>
</comment>
<dbReference type="InterPro" id="IPR009241">
    <property type="entry name" value="HigB-like"/>
</dbReference>
<evidence type="ECO:0000313" key="2">
    <source>
        <dbReference type="Proteomes" id="UP000246964"/>
    </source>
</evidence>